<protein>
    <submittedName>
        <fullName evidence="4">Amidohydrolase family protein</fullName>
    </submittedName>
</protein>
<dbReference type="PIRSF" id="PIRSF005962">
    <property type="entry name" value="Pept_M20D_amidohydro"/>
    <property type="match status" value="1"/>
</dbReference>
<feature type="binding site" evidence="2">
    <location>
        <position position="201"/>
    </location>
    <ligand>
        <name>Mn(2+)</name>
        <dbReference type="ChEBI" id="CHEBI:29035"/>
        <label>2</label>
    </ligand>
</feature>
<feature type="domain" description="Peptidase M20 dimerisation" evidence="3">
    <location>
        <begin position="226"/>
        <end position="309"/>
    </location>
</feature>
<reference evidence="4 5" key="1">
    <citation type="submission" date="2012-10" db="EMBL/GenBank/DDBJ databases">
        <title>Genome sequencing of Tanticharoenia sakaeratensis NBRC 103193.</title>
        <authorList>
            <person name="Azuma Y."/>
            <person name="Hadano H."/>
            <person name="Hirakawa H."/>
            <person name="Matsushita K."/>
        </authorList>
    </citation>
    <scope>NUCLEOTIDE SEQUENCE [LARGE SCALE GENOMIC DNA]</scope>
    <source>
        <strain evidence="4 5">NBRC 103193</strain>
    </source>
</reference>
<dbReference type="RefSeq" id="WP_048848900.1">
    <property type="nucleotide sequence ID" value="NZ_BALE01000019.1"/>
</dbReference>
<feature type="binding site" evidence="2">
    <location>
        <position position="141"/>
    </location>
    <ligand>
        <name>Mn(2+)</name>
        <dbReference type="ChEBI" id="CHEBI:29035"/>
        <label>2</label>
    </ligand>
</feature>
<keyword evidence="5" id="KW-1185">Reference proteome</keyword>
<dbReference type="EMBL" id="BALE01000019">
    <property type="protein sequence ID" value="GAN54358.1"/>
    <property type="molecule type" value="Genomic_DNA"/>
</dbReference>
<accession>A0A0D6MM49</accession>
<organism evidence="4 5">
    <name type="scientific">Tanticharoenia sakaeratensis NBRC 103193</name>
    <dbReference type="NCBI Taxonomy" id="1231623"/>
    <lineage>
        <taxon>Bacteria</taxon>
        <taxon>Pseudomonadati</taxon>
        <taxon>Pseudomonadota</taxon>
        <taxon>Alphaproteobacteria</taxon>
        <taxon>Acetobacterales</taxon>
        <taxon>Acetobacteraceae</taxon>
        <taxon>Tanticharoenia</taxon>
    </lineage>
</organism>
<keyword evidence="2" id="KW-0464">Manganese</keyword>
<dbReference type="GO" id="GO:0005737">
    <property type="term" value="C:cytoplasm"/>
    <property type="evidence" value="ECO:0007669"/>
    <property type="project" value="TreeGrafter"/>
</dbReference>
<name>A0A0D6MM49_9PROT</name>
<dbReference type="NCBIfam" id="TIGR01891">
    <property type="entry name" value="amidohydrolases"/>
    <property type="match status" value="1"/>
</dbReference>
<keyword evidence="2" id="KW-0479">Metal-binding</keyword>
<dbReference type="GO" id="GO:0016805">
    <property type="term" value="F:dipeptidase activity"/>
    <property type="evidence" value="ECO:0007669"/>
    <property type="project" value="TreeGrafter"/>
</dbReference>
<gene>
    <name evidence="4" type="ORF">Tasa_019_043</name>
</gene>
<dbReference type="STRING" id="1231623.Tasa_019_043"/>
<comment type="cofactor">
    <cofactor evidence="2">
        <name>Mn(2+)</name>
        <dbReference type="ChEBI" id="CHEBI:29035"/>
    </cofactor>
    <text evidence="2">The Mn(2+) ion enhances activity.</text>
</comment>
<dbReference type="SUPFAM" id="SSF55031">
    <property type="entry name" value="Bacterial exopeptidase dimerisation domain"/>
    <property type="match status" value="1"/>
</dbReference>
<feature type="binding site" evidence="2">
    <location>
        <position position="177"/>
    </location>
    <ligand>
        <name>Mn(2+)</name>
        <dbReference type="ChEBI" id="CHEBI:29035"/>
        <label>2</label>
    </ligand>
</feature>
<dbReference type="InterPro" id="IPR002933">
    <property type="entry name" value="Peptidase_M20"/>
</dbReference>
<dbReference type="GO" id="GO:0046872">
    <property type="term" value="F:metal ion binding"/>
    <property type="evidence" value="ECO:0007669"/>
    <property type="project" value="UniProtKB-KW"/>
</dbReference>
<dbReference type="Gene3D" id="3.40.630.10">
    <property type="entry name" value="Zn peptidases"/>
    <property type="match status" value="2"/>
</dbReference>
<keyword evidence="1 4" id="KW-0378">Hydrolase</keyword>
<dbReference type="Pfam" id="PF01546">
    <property type="entry name" value="Peptidase_M20"/>
    <property type="match status" value="1"/>
</dbReference>
<dbReference type="SUPFAM" id="SSF53187">
    <property type="entry name" value="Zn-dependent exopeptidases"/>
    <property type="match status" value="1"/>
</dbReference>
<dbReference type="InterPro" id="IPR052030">
    <property type="entry name" value="Peptidase_M20/M20A_hydrolases"/>
</dbReference>
<dbReference type="PANTHER" id="PTHR30575">
    <property type="entry name" value="PEPTIDASE M20"/>
    <property type="match status" value="1"/>
</dbReference>
<dbReference type="GO" id="GO:0046657">
    <property type="term" value="P:folic acid catabolic process"/>
    <property type="evidence" value="ECO:0007669"/>
    <property type="project" value="TreeGrafter"/>
</dbReference>
<dbReference type="GO" id="GO:0071713">
    <property type="term" value="F:para-aminobenzoyl-glutamate hydrolase activity"/>
    <property type="evidence" value="ECO:0007669"/>
    <property type="project" value="TreeGrafter"/>
</dbReference>
<feature type="binding site" evidence="2">
    <location>
        <position position="396"/>
    </location>
    <ligand>
        <name>Mn(2+)</name>
        <dbReference type="ChEBI" id="CHEBI:29035"/>
        <label>2</label>
    </ligand>
</feature>
<dbReference type="Proteomes" id="UP000032679">
    <property type="component" value="Unassembled WGS sequence"/>
</dbReference>
<dbReference type="PANTHER" id="PTHR30575:SF3">
    <property type="entry name" value="PEPTIDASE M20 DIMERISATION DOMAIN-CONTAINING PROTEIN"/>
    <property type="match status" value="1"/>
</dbReference>
<evidence type="ECO:0000256" key="1">
    <source>
        <dbReference type="ARBA" id="ARBA00022801"/>
    </source>
</evidence>
<dbReference type="InterPro" id="IPR036264">
    <property type="entry name" value="Bact_exopeptidase_dim_dom"/>
</dbReference>
<evidence type="ECO:0000256" key="2">
    <source>
        <dbReference type="PIRSR" id="PIRSR005962-1"/>
    </source>
</evidence>
<dbReference type="InterPro" id="IPR017439">
    <property type="entry name" value="Amidohydrolase"/>
</dbReference>
<evidence type="ECO:0000259" key="3">
    <source>
        <dbReference type="Pfam" id="PF07687"/>
    </source>
</evidence>
<feature type="binding site" evidence="2">
    <location>
        <position position="143"/>
    </location>
    <ligand>
        <name>Mn(2+)</name>
        <dbReference type="ChEBI" id="CHEBI:29035"/>
        <label>2</label>
    </ligand>
</feature>
<dbReference type="Pfam" id="PF07687">
    <property type="entry name" value="M20_dimer"/>
    <property type="match status" value="1"/>
</dbReference>
<dbReference type="AlphaFoldDB" id="A0A0D6MM49"/>
<sequence>MNEAFPRDPAAMRRALHRYPELAFREYRTAAIVAERLAELGYGLRIGPDIMRIDDPAILPSAADIARAQDEARRAGADPALIDRMPGGQTAVCGELRRGNGPVTVLRFDMDALPVTETSDRTHRPTSGGYASIRLGLMHACGHDGHVAIGLAVAEALARPDARWSGTLRLLFQPAEEGGRGALPIVASGLMDDVDVFLAAHLGCQLPSGKIALMADGFLWATKRDVTFSGRGSHAAMAPEEGRNALLAAAMATLGLHALPRDGQTMTRVNVGRLVAGTARNVIADHAEMEMELRAGTEAALARLAAASDRVLEGAALTQGCSVATRVRSESISIESDREIRERLRRAALAVGGLDIVEAAPIGGGDDATYLMRRVQEHGGRAGYCLIGADLADAHHASAFDFDEAALPVAVSVMQAFVENR</sequence>
<comment type="caution">
    <text evidence="4">The sequence shown here is derived from an EMBL/GenBank/DDBJ whole genome shotgun (WGS) entry which is preliminary data.</text>
</comment>
<evidence type="ECO:0000313" key="4">
    <source>
        <dbReference type="EMBL" id="GAN54358.1"/>
    </source>
</evidence>
<proteinExistence type="predicted"/>
<dbReference type="InterPro" id="IPR011650">
    <property type="entry name" value="Peptidase_M20_dimer"/>
</dbReference>
<evidence type="ECO:0000313" key="5">
    <source>
        <dbReference type="Proteomes" id="UP000032679"/>
    </source>
</evidence>